<feature type="non-terminal residue" evidence="1">
    <location>
        <position position="1"/>
    </location>
</feature>
<sequence length="57" mass="6669">FGIQAYTKVLCVLHRVTYCPHFCDQFSMTFDVYLAILCAIQCCINQALHRDDPSWRL</sequence>
<gene>
    <name evidence="1" type="ORF">SCLCIDRAFT_76916</name>
</gene>
<protein>
    <submittedName>
        <fullName evidence="1">Uncharacterized protein</fullName>
    </submittedName>
</protein>
<evidence type="ECO:0000313" key="2">
    <source>
        <dbReference type="Proteomes" id="UP000053989"/>
    </source>
</evidence>
<feature type="non-terminal residue" evidence="1">
    <location>
        <position position="57"/>
    </location>
</feature>
<proteinExistence type="predicted"/>
<keyword evidence="2" id="KW-1185">Reference proteome</keyword>
<accession>A0A0C3DS20</accession>
<reference evidence="1 2" key="1">
    <citation type="submission" date="2014-04" db="EMBL/GenBank/DDBJ databases">
        <authorList>
            <consortium name="DOE Joint Genome Institute"/>
            <person name="Kuo A."/>
            <person name="Kohler A."/>
            <person name="Nagy L.G."/>
            <person name="Floudas D."/>
            <person name="Copeland A."/>
            <person name="Barry K.W."/>
            <person name="Cichocki N."/>
            <person name="Veneault-Fourrey C."/>
            <person name="LaButti K."/>
            <person name="Lindquist E.A."/>
            <person name="Lipzen A."/>
            <person name="Lundell T."/>
            <person name="Morin E."/>
            <person name="Murat C."/>
            <person name="Sun H."/>
            <person name="Tunlid A."/>
            <person name="Henrissat B."/>
            <person name="Grigoriev I.V."/>
            <person name="Hibbett D.S."/>
            <person name="Martin F."/>
            <person name="Nordberg H.P."/>
            <person name="Cantor M.N."/>
            <person name="Hua S.X."/>
        </authorList>
    </citation>
    <scope>NUCLEOTIDE SEQUENCE [LARGE SCALE GENOMIC DNA]</scope>
    <source>
        <strain evidence="1 2">Foug A</strain>
    </source>
</reference>
<dbReference type="STRING" id="1036808.A0A0C3DS20"/>
<evidence type="ECO:0000313" key="1">
    <source>
        <dbReference type="EMBL" id="KIM63435.1"/>
    </source>
</evidence>
<dbReference type="InParanoid" id="A0A0C3DS20"/>
<reference evidence="2" key="2">
    <citation type="submission" date="2015-01" db="EMBL/GenBank/DDBJ databases">
        <title>Evolutionary Origins and Diversification of the Mycorrhizal Mutualists.</title>
        <authorList>
            <consortium name="DOE Joint Genome Institute"/>
            <consortium name="Mycorrhizal Genomics Consortium"/>
            <person name="Kohler A."/>
            <person name="Kuo A."/>
            <person name="Nagy L.G."/>
            <person name="Floudas D."/>
            <person name="Copeland A."/>
            <person name="Barry K.W."/>
            <person name="Cichocki N."/>
            <person name="Veneault-Fourrey C."/>
            <person name="LaButti K."/>
            <person name="Lindquist E.A."/>
            <person name="Lipzen A."/>
            <person name="Lundell T."/>
            <person name="Morin E."/>
            <person name="Murat C."/>
            <person name="Riley R."/>
            <person name="Ohm R."/>
            <person name="Sun H."/>
            <person name="Tunlid A."/>
            <person name="Henrissat B."/>
            <person name="Grigoriev I.V."/>
            <person name="Hibbett D.S."/>
            <person name="Martin F."/>
        </authorList>
    </citation>
    <scope>NUCLEOTIDE SEQUENCE [LARGE SCALE GENOMIC DNA]</scope>
    <source>
        <strain evidence="2">Foug A</strain>
    </source>
</reference>
<dbReference type="Proteomes" id="UP000053989">
    <property type="component" value="Unassembled WGS sequence"/>
</dbReference>
<dbReference type="EMBL" id="KN822035">
    <property type="protein sequence ID" value="KIM63435.1"/>
    <property type="molecule type" value="Genomic_DNA"/>
</dbReference>
<dbReference type="HOGENOM" id="CLU_3002244_0_0_1"/>
<dbReference type="AlphaFoldDB" id="A0A0C3DS20"/>
<organism evidence="1 2">
    <name type="scientific">Scleroderma citrinum Foug A</name>
    <dbReference type="NCBI Taxonomy" id="1036808"/>
    <lineage>
        <taxon>Eukaryota</taxon>
        <taxon>Fungi</taxon>
        <taxon>Dikarya</taxon>
        <taxon>Basidiomycota</taxon>
        <taxon>Agaricomycotina</taxon>
        <taxon>Agaricomycetes</taxon>
        <taxon>Agaricomycetidae</taxon>
        <taxon>Boletales</taxon>
        <taxon>Sclerodermatineae</taxon>
        <taxon>Sclerodermataceae</taxon>
        <taxon>Scleroderma</taxon>
    </lineage>
</organism>
<dbReference type="OrthoDB" id="2505969at2759"/>
<name>A0A0C3DS20_9AGAM</name>